<keyword evidence="2" id="KW-0418">Kinase</keyword>
<gene>
    <name evidence="7" type="ORF">AHIS1636_19550</name>
</gene>
<name>A0ABQ5MU83_9MICC</name>
<feature type="transmembrane region" description="Helical" evidence="4">
    <location>
        <begin position="35"/>
        <end position="56"/>
    </location>
</feature>
<dbReference type="EMBL" id="BRVS01000008">
    <property type="protein sequence ID" value="GLB67515.1"/>
    <property type="molecule type" value="Genomic_DNA"/>
</dbReference>
<dbReference type="InterPro" id="IPR007168">
    <property type="entry name" value="Phageshock_PspC_N"/>
</dbReference>
<feature type="transmembrane region" description="Helical" evidence="4">
    <location>
        <begin position="177"/>
        <end position="197"/>
    </location>
</feature>
<accession>A0ABQ5MU83</accession>
<keyword evidence="4" id="KW-1133">Transmembrane helix</keyword>
<dbReference type="InterPro" id="IPR003594">
    <property type="entry name" value="HATPase_dom"/>
</dbReference>
<feature type="transmembrane region" description="Helical" evidence="4">
    <location>
        <begin position="153"/>
        <end position="171"/>
    </location>
</feature>
<reference evidence="7 8" key="1">
    <citation type="journal article" date="2023" name="Int. J. Syst. Evol. Microbiol.">
        <title>Arthrobacter mangrovi sp. nov., an actinobacterium isolated from the rhizosphere of a mangrove.</title>
        <authorList>
            <person name="Hamada M."/>
            <person name="Saitou S."/>
            <person name="Enomoto N."/>
            <person name="Nanri K."/>
            <person name="Hidaka K."/>
            <person name="Miura T."/>
            <person name="Tamura T."/>
        </authorList>
    </citation>
    <scope>NUCLEOTIDE SEQUENCE [LARGE SCALE GENOMIC DNA]</scope>
    <source>
        <strain evidence="7 8">NBRC 112813</strain>
    </source>
</reference>
<dbReference type="PANTHER" id="PTHR24421:SF61">
    <property type="entry name" value="OXYGEN SENSOR HISTIDINE KINASE NREB"/>
    <property type="match status" value="1"/>
</dbReference>
<comment type="caution">
    <text evidence="7">The sequence shown here is derived from an EMBL/GenBank/DDBJ whole genome shotgun (WGS) entry which is preliminary data.</text>
</comment>
<sequence>MRAPLVRSNDRLIAGVCAGLADHLGAPVQLVRAAMVLLAIGGGAGLLLYAWLWLLVPTADEAARNETRAFDPRDVAGNFARGFGARPGPADYRTGAAAGVAEGTAAEGAAAAAAGGAGAGTIAGYPDGRGTAAAVPSNGGAAAWLMRRAGWEIVLGAGLVLAGAAIVAQMAGFKVPWGTWLPLAAIAGGAVIAWMQLDNTRRAGIMDRAGASGAQGAVRLGIGLALVIAGIFAMVSGSISWDLMWPAMFASLAVLAGVALVLAPWGLKYWKDLEAERSGRIRETERAEIAAHLHDSVLQTLALIQNRASSEQDVTRLARAQERELREWLYRDKRQEQGNLVDRIKSVAAEIEDAYGQPVDVVAVGDTAVTDRHEALVHATREAVQNAAKHAGGSISVYLECRPGSAEVFVRDRGPGFDLAAVPADRLGVRESLVNRMERHGGEARIRNTGNGTEVHLSLQYPEEGTAS</sequence>
<evidence type="ECO:0008006" key="9">
    <source>
        <dbReference type="Google" id="ProtNLM"/>
    </source>
</evidence>
<evidence type="ECO:0000259" key="5">
    <source>
        <dbReference type="Pfam" id="PF02518"/>
    </source>
</evidence>
<dbReference type="InterPro" id="IPR050482">
    <property type="entry name" value="Sensor_HK_TwoCompSys"/>
</dbReference>
<dbReference type="PANTHER" id="PTHR24421">
    <property type="entry name" value="NITRATE/NITRITE SENSOR PROTEIN NARX-RELATED"/>
    <property type="match status" value="1"/>
</dbReference>
<dbReference type="SUPFAM" id="SSF55874">
    <property type="entry name" value="ATPase domain of HSP90 chaperone/DNA topoisomerase II/histidine kinase"/>
    <property type="match status" value="1"/>
</dbReference>
<keyword evidence="4" id="KW-0472">Membrane</keyword>
<evidence type="ECO:0000313" key="7">
    <source>
        <dbReference type="EMBL" id="GLB67515.1"/>
    </source>
</evidence>
<feature type="transmembrane region" description="Helical" evidence="4">
    <location>
        <begin position="218"/>
        <end position="241"/>
    </location>
</feature>
<evidence type="ECO:0000313" key="8">
    <source>
        <dbReference type="Proteomes" id="UP001209654"/>
    </source>
</evidence>
<dbReference type="Proteomes" id="UP001209654">
    <property type="component" value="Unassembled WGS sequence"/>
</dbReference>
<dbReference type="Pfam" id="PF02518">
    <property type="entry name" value="HATPase_c"/>
    <property type="match status" value="1"/>
</dbReference>
<evidence type="ECO:0000256" key="4">
    <source>
        <dbReference type="SAM" id="Phobius"/>
    </source>
</evidence>
<dbReference type="Gene3D" id="3.30.565.10">
    <property type="entry name" value="Histidine kinase-like ATPase, C-terminal domain"/>
    <property type="match status" value="1"/>
</dbReference>
<proteinExistence type="predicted"/>
<dbReference type="Pfam" id="PF04024">
    <property type="entry name" value="PspC"/>
    <property type="match status" value="1"/>
</dbReference>
<keyword evidence="3" id="KW-0902">Two-component regulatory system</keyword>
<evidence type="ECO:0000256" key="1">
    <source>
        <dbReference type="ARBA" id="ARBA00022679"/>
    </source>
</evidence>
<dbReference type="InterPro" id="IPR036890">
    <property type="entry name" value="HATPase_C_sf"/>
</dbReference>
<feature type="domain" description="Phage shock protein PspC N-terminal" evidence="6">
    <location>
        <begin position="4"/>
        <end position="58"/>
    </location>
</feature>
<feature type="transmembrane region" description="Helical" evidence="4">
    <location>
        <begin position="247"/>
        <end position="267"/>
    </location>
</feature>
<evidence type="ECO:0000256" key="3">
    <source>
        <dbReference type="ARBA" id="ARBA00023012"/>
    </source>
</evidence>
<feature type="domain" description="Histidine kinase/HSP90-like ATPase" evidence="5">
    <location>
        <begin position="374"/>
        <end position="461"/>
    </location>
</feature>
<evidence type="ECO:0000259" key="6">
    <source>
        <dbReference type="Pfam" id="PF04024"/>
    </source>
</evidence>
<keyword evidence="1" id="KW-0808">Transferase</keyword>
<protein>
    <recommendedName>
        <fullName evidence="9">Histidine kinase</fullName>
    </recommendedName>
</protein>
<dbReference type="RefSeq" id="WP_264795637.1">
    <property type="nucleotide sequence ID" value="NZ_BRVS01000008.1"/>
</dbReference>
<keyword evidence="4" id="KW-0812">Transmembrane</keyword>
<evidence type="ECO:0000256" key="2">
    <source>
        <dbReference type="ARBA" id="ARBA00022777"/>
    </source>
</evidence>
<keyword evidence="8" id="KW-1185">Reference proteome</keyword>
<organism evidence="7 8">
    <name type="scientific">Arthrobacter mangrovi</name>
    <dbReference type="NCBI Taxonomy" id="2966350"/>
    <lineage>
        <taxon>Bacteria</taxon>
        <taxon>Bacillati</taxon>
        <taxon>Actinomycetota</taxon>
        <taxon>Actinomycetes</taxon>
        <taxon>Micrococcales</taxon>
        <taxon>Micrococcaceae</taxon>
        <taxon>Arthrobacter</taxon>
    </lineage>
</organism>